<evidence type="ECO:0000256" key="6">
    <source>
        <dbReference type="ARBA" id="ARBA00023136"/>
    </source>
</evidence>
<evidence type="ECO:0000313" key="9">
    <source>
        <dbReference type="EMBL" id="MBA8922241.1"/>
    </source>
</evidence>
<dbReference type="EMBL" id="JACJIH010000001">
    <property type="protein sequence ID" value="MBA8922241.1"/>
    <property type="molecule type" value="Genomic_DNA"/>
</dbReference>
<feature type="transmembrane region" description="Helical" evidence="7">
    <location>
        <begin position="220"/>
        <end position="241"/>
    </location>
</feature>
<dbReference type="InterPro" id="IPR036259">
    <property type="entry name" value="MFS_trans_sf"/>
</dbReference>
<dbReference type="Proteomes" id="UP000054023">
    <property type="component" value="Unassembled WGS sequence"/>
</dbReference>
<reference evidence="8" key="2">
    <citation type="submission" date="2015-12" db="EMBL/GenBank/DDBJ databases">
        <authorList>
            <person name="Shamseldin A."/>
            <person name="Moawad H."/>
            <person name="Abd El-Rahim W.M."/>
            <person name="Sadowsky M.J."/>
        </authorList>
    </citation>
    <scope>NUCLEOTIDE SEQUENCE [LARGE SCALE GENOMIC DNA]</scope>
    <source>
        <strain evidence="8">CD08_7</strain>
    </source>
</reference>
<dbReference type="Pfam" id="PF05977">
    <property type="entry name" value="MFS_3"/>
    <property type="match status" value="1"/>
</dbReference>
<name>A0A0W8II61_9MICC</name>
<dbReference type="GO" id="GO:0005886">
    <property type="term" value="C:plasma membrane"/>
    <property type="evidence" value="ECO:0007669"/>
    <property type="project" value="UniProtKB-SubCell"/>
</dbReference>
<evidence type="ECO:0000256" key="4">
    <source>
        <dbReference type="ARBA" id="ARBA00022692"/>
    </source>
</evidence>
<reference evidence="10" key="1">
    <citation type="submission" date="2015-12" db="EMBL/GenBank/DDBJ databases">
        <authorList>
            <person name="Nair G.R."/>
            <person name="Kaur G."/>
            <person name="Mayilraj S."/>
        </authorList>
    </citation>
    <scope>NUCLEOTIDE SEQUENCE [LARGE SCALE GENOMIC DNA]</scope>
    <source>
        <strain evidence="10">CD08_7</strain>
    </source>
</reference>
<dbReference type="SUPFAM" id="SSF103473">
    <property type="entry name" value="MFS general substrate transporter"/>
    <property type="match status" value="1"/>
</dbReference>
<dbReference type="AlphaFoldDB" id="A0A0W8II61"/>
<keyword evidence="4 7" id="KW-0812">Transmembrane</keyword>
<evidence type="ECO:0000256" key="7">
    <source>
        <dbReference type="SAM" id="Phobius"/>
    </source>
</evidence>
<proteinExistence type="predicted"/>
<reference evidence="9 11" key="3">
    <citation type="submission" date="2020-08" db="EMBL/GenBank/DDBJ databases">
        <title>Sequencing the genomes of 1000 actinobacteria strains.</title>
        <authorList>
            <person name="Klenk H.-P."/>
        </authorList>
    </citation>
    <scope>NUCLEOTIDE SEQUENCE [LARGE SCALE GENOMIC DNA]</scope>
    <source>
        <strain evidence="9 11">DSM 19081</strain>
    </source>
</reference>
<keyword evidence="10" id="KW-1185">Reference proteome</keyword>
<dbReference type="OrthoDB" id="145388at2"/>
<dbReference type="InterPro" id="IPR010290">
    <property type="entry name" value="TM_effector"/>
</dbReference>
<dbReference type="RefSeq" id="WP_058887778.1">
    <property type="nucleotide sequence ID" value="NZ_BAAAKT010000004.1"/>
</dbReference>
<protein>
    <submittedName>
        <fullName evidence="9">MFS family permease</fullName>
    </submittedName>
    <submittedName>
        <fullName evidence="8">Transporter</fullName>
    </submittedName>
</protein>
<dbReference type="CDD" id="cd06173">
    <property type="entry name" value="MFS_MefA_like"/>
    <property type="match status" value="1"/>
</dbReference>
<gene>
    <name evidence="8" type="ORF">AVL63_10395</name>
    <name evidence="9" type="ORF">HNR24_002174</name>
</gene>
<feature type="transmembrane region" description="Helical" evidence="7">
    <location>
        <begin position="372"/>
        <end position="390"/>
    </location>
</feature>
<evidence type="ECO:0000256" key="2">
    <source>
        <dbReference type="ARBA" id="ARBA00022448"/>
    </source>
</evidence>
<dbReference type="PANTHER" id="PTHR23513">
    <property type="entry name" value="INTEGRAL MEMBRANE EFFLUX PROTEIN-RELATED"/>
    <property type="match status" value="1"/>
</dbReference>
<keyword evidence="3" id="KW-1003">Cell membrane</keyword>
<comment type="caution">
    <text evidence="8">The sequence shown here is derived from an EMBL/GenBank/DDBJ whole genome shotgun (WGS) entry which is preliminary data.</text>
</comment>
<keyword evidence="6 7" id="KW-0472">Membrane</keyword>
<evidence type="ECO:0000256" key="5">
    <source>
        <dbReference type="ARBA" id="ARBA00022989"/>
    </source>
</evidence>
<organism evidence="8 10">
    <name type="scientific">Nesterenkonia jeotgali</name>
    <dbReference type="NCBI Taxonomy" id="317018"/>
    <lineage>
        <taxon>Bacteria</taxon>
        <taxon>Bacillati</taxon>
        <taxon>Actinomycetota</taxon>
        <taxon>Actinomycetes</taxon>
        <taxon>Micrococcales</taxon>
        <taxon>Micrococcaceae</taxon>
        <taxon>Nesterenkonia</taxon>
    </lineage>
</organism>
<feature type="transmembrane region" description="Helical" evidence="7">
    <location>
        <begin position="283"/>
        <end position="301"/>
    </location>
</feature>
<keyword evidence="2" id="KW-0813">Transport</keyword>
<feature type="transmembrane region" description="Helical" evidence="7">
    <location>
        <begin position="40"/>
        <end position="64"/>
    </location>
</feature>
<feature type="transmembrane region" description="Helical" evidence="7">
    <location>
        <begin position="253"/>
        <end position="271"/>
    </location>
</feature>
<feature type="transmembrane region" description="Helical" evidence="7">
    <location>
        <begin position="347"/>
        <end position="366"/>
    </location>
</feature>
<evidence type="ECO:0000313" key="11">
    <source>
        <dbReference type="Proteomes" id="UP000546252"/>
    </source>
</evidence>
<feature type="transmembrane region" description="Helical" evidence="7">
    <location>
        <begin position="157"/>
        <end position="184"/>
    </location>
</feature>
<evidence type="ECO:0000313" key="10">
    <source>
        <dbReference type="Proteomes" id="UP000054023"/>
    </source>
</evidence>
<keyword evidence="5 7" id="KW-1133">Transmembrane helix</keyword>
<feature type="transmembrane region" description="Helical" evidence="7">
    <location>
        <begin position="84"/>
        <end position="108"/>
    </location>
</feature>
<dbReference type="PANTHER" id="PTHR23513:SF6">
    <property type="entry name" value="MAJOR FACILITATOR SUPERFAMILY ASSOCIATED DOMAIN-CONTAINING PROTEIN"/>
    <property type="match status" value="1"/>
</dbReference>
<accession>A0A0W8II61</accession>
<dbReference type="STRING" id="317018.AVL63_10395"/>
<dbReference type="Proteomes" id="UP000546252">
    <property type="component" value="Unassembled WGS sequence"/>
</dbReference>
<evidence type="ECO:0000313" key="8">
    <source>
        <dbReference type="EMBL" id="KUG59544.1"/>
    </source>
</evidence>
<dbReference type="Gene3D" id="1.20.1250.20">
    <property type="entry name" value="MFS general substrate transporter like domains"/>
    <property type="match status" value="1"/>
</dbReference>
<evidence type="ECO:0000256" key="1">
    <source>
        <dbReference type="ARBA" id="ARBA00004651"/>
    </source>
</evidence>
<dbReference type="EMBL" id="LQBM01000002">
    <property type="protein sequence ID" value="KUG59544.1"/>
    <property type="molecule type" value="Genomic_DNA"/>
</dbReference>
<evidence type="ECO:0000256" key="3">
    <source>
        <dbReference type="ARBA" id="ARBA00022475"/>
    </source>
</evidence>
<comment type="subcellular location">
    <subcellularLocation>
        <location evidence="1">Cell membrane</location>
        <topology evidence="1">Multi-pass membrane protein</topology>
    </subcellularLocation>
</comment>
<sequence length="399" mass="41419">MSLGRRFHVLLGASGLSNLSDGLAFVTMPLQAASMTDDPLWIAGLATMYALTRLLVVLPIGVYVDQLDRRSLMVSANLLRGLALMLLASSIQFGAASLLALYTVMAVVATLESLADGAAVAMLPGVVPKPALDRANSRIASVQLISDEFVGPPLGGLLFTVAAVLPVYVMGGTWAAAGVLALALPRSADPKARAESRQAFGTQVAEGARWLTEHRTIGKLSLIGGLASAGYMLPFSVLVIFAQDRLDLTSFGYGLMLAGSALGGLLAALLVPRLRLRWNYRTLITASLALGSLSLACLAWTSAPMLAAALLGLYIFHAVVWNICATSLRQWLVPGELLGRVGAATRVASLLGLAIGSVLGGLLAGVDIRLPTASGSLVFAACAVLAWFGLPGRDPDSSS</sequence>